<dbReference type="GO" id="GO:0005524">
    <property type="term" value="F:ATP binding"/>
    <property type="evidence" value="ECO:0007669"/>
    <property type="project" value="InterPro"/>
</dbReference>
<accession>A0A2N9J4V4</accession>
<gene>
    <name evidence="5" type="ORF">FSB_LOCUS59405</name>
</gene>
<keyword evidence="3 4" id="KW-0472">Membrane</keyword>
<evidence type="ECO:0000256" key="2">
    <source>
        <dbReference type="ARBA" id="ARBA00022989"/>
    </source>
</evidence>
<name>A0A2N9J4V4_FAGSY</name>
<protein>
    <submittedName>
        <fullName evidence="5">Uncharacterized protein</fullName>
    </submittedName>
</protein>
<dbReference type="InterPro" id="IPR036640">
    <property type="entry name" value="ABC1_TM_sf"/>
</dbReference>
<dbReference type="GO" id="GO:0016020">
    <property type="term" value="C:membrane"/>
    <property type="evidence" value="ECO:0007669"/>
    <property type="project" value="InterPro"/>
</dbReference>
<dbReference type="EMBL" id="OIVN01006365">
    <property type="protein sequence ID" value="SPD31523.1"/>
    <property type="molecule type" value="Genomic_DNA"/>
</dbReference>
<evidence type="ECO:0000256" key="3">
    <source>
        <dbReference type="ARBA" id="ARBA00023136"/>
    </source>
</evidence>
<evidence type="ECO:0000256" key="4">
    <source>
        <dbReference type="SAM" id="Phobius"/>
    </source>
</evidence>
<dbReference type="Gene3D" id="1.20.1560.10">
    <property type="entry name" value="ABC transporter type 1, transmembrane domain"/>
    <property type="match status" value="1"/>
</dbReference>
<proteinExistence type="predicted"/>
<keyword evidence="2 4" id="KW-1133">Transmembrane helix</keyword>
<organism evidence="5">
    <name type="scientific">Fagus sylvatica</name>
    <name type="common">Beechnut</name>
    <dbReference type="NCBI Taxonomy" id="28930"/>
    <lineage>
        <taxon>Eukaryota</taxon>
        <taxon>Viridiplantae</taxon>
        <taxon>Streptophyta</taxon>
        <taxon>Embryophyta</taxon>
        <taxon>Tracheophyta</taxon>
        <taxon>Spermatophyta</taxon>
        <taxon>Magnoliopsida</taxon>
        <taxon>eudicotyledons</taxon>
        <taxon>Gunneridae</taxon>
        <taxon>Pentapetalae</taxon>
        <taxon>rosids</taxon>
        <taxon>fabids</taxon>
        <taxon>Fagales</taxon>
        <taxon>Fagaceae</taxon>
        <taxon>Fagus</taxon>
    </lineage>
</organism>
<reference evidence="5" key="1">
    <citation type="submission" date="2018-02" db="EMBL/GenBank/DDBJ databases">
        <authorList>
            <person name="Cohen D.B."/>
            <person name="Kent A.D."/>
        </authorList>
    </citation>
    <scope>NUCLEOTIDE SEQUENCE</scope>
</reference>
<sequence length="71" mass="7934">MVAVSFSWLFAYADKLDWALMFVGSLAAAAHSTALVVYLHYFAKIIHVLSLGPPKYEGVFRSQWIEEGGKK</sequence>
<dbReference type="AlphaFoldDB" id="A0A2N9J4V4"/>
<evidence type="ECO:0000313" key="5">
    <source>
        <dbReference type="EMBL" id="SPD31523.1"/>
    </source>
</evidence>
<feature type="transmembrane region" description="Helical" evidence="4">
    <location>
        <begin position="20"/>
        <end position="41"/>
    </location>
</feature>
<evidence type="ECO:0000256" key="1">
    <source>
        <dbReference type="ARBA" id="ARBA00022692"/>
    </source>
</evidence>
<keyword evidence="1 4" id="KW-0812">Transmembrane</keyword>